<feature type="transmembrane region" description="Helical" evidence="5">
    <location>
        <begin position="174"/>
        <end position="196"/>
    </location>
</feature>
<dbReference type="Proteomes" id="UP000252415">
    <property type="component" value="Unassembled WGS sequence"/>
</dbReference>
<comment type="subcellular location">
    <subcellularLocation>
        <location evidence="5">Cell membrane</location>
        <topology evidence="5">Multi-pass membrane protein</topology>
    </subcellularLocation>
    <subcellularLocation>
        <location evidence="1">Membrane</location>
        <topology evidence="1">Multi-pass membrane protein</topology>
    </subcellularLocation>
</comment>
<feature type="domain" description="ABC transmembrane type-2" evidence="6">
    <location>
        <begin position="139"/>
        <end position="367"/>
    </location>
</feature>
<proteinExistence type="inferred from homology"/>
<feature type="transmembrane region" description="Helical" evidence="5">
    <location>
        <begin position="24"/>
        <end position="43"/>
    </location>
</feature>
<dbReference type="InterPro" id="IPR013525">
    <property type="entry name" value="ABC2_TM"/>
</dbReference>
<dbReference type="GO" id="GO:0140359">
    <property type="term" value="F:ABC-type transporter activity"/>
    <property type="evidence" value="ECO:0007669"/>
    <property type="project" value="InterPro"/>
</dbReference>
<feature type="transmembrane region" description="Helical" evidence="5">
    <location>
        <begin position="331"/>
        <end position="359"/>
    </location>
</feature>
<dbReference type="InterPro" id="IPR052902">
    <property type="entry name" value="ABC-2_transporter"/>
</dbReference>
<keyword evidence="8" id="KW-1185">Reference proteome</keyword>
<evidence type="ECO:0000256" key="3">
    <source>
        <dbReference type="ARBA" id="ARBA00022989"/>
    </source>
</evidence>
<organism evidence="7 8">
    <name type="scientific">Paenibacillus prosopidis</name>
    <dbReference type="NCBI Taxonomy" id="630520"/>
    <lineage>
        <taxon>Bacteria</taxon>
        <taxon>Bacillati</taxon>
        <taxon>Bacillota</taxon>
        <taxon>Bacilli</taxon>
        <taxon>Bacillales</taxon>
        <taxon>Paenibacillaceae</taxon>
        <taxon>Paenibacillus</taxon>
    </lineage>
</organism>
<evidence type="ECO:0000313" key="7">
    <source>
        <dbReference type="EMBL" id="RCW49052.1"/>
    </source>
</evidence>
<dbReference type="PANTHER" id="PTHR43027">
    <property type="entry name" value="DOXORUBICIN RESISTANCE ABC TRANSPORTER PERMEASE PROTEIN DRRC-RELATED"/>
    <property type="match status" value="1"/>
</dbReference>
<dbReference type="GO" id="GO:0043190">
    <property type="term" value="C:ATP-binding cassette (ABC) transporter complex"/>
    <property type="evidence" value="ECO:0007669"/>
    <property type="project" value="InterPro"/>
</dbReference>
<dbReference type="PROSITE" id="PS51012">
    <property type="entry name" value="ABC_TM2"/>
    <property type="match status" value="1"/>
</dbReference>
<keyword evidence="5" id="KW-1003">Cell membrane</keyword>
<name>A0A368W7A1_9BACL</name>
<comment type="similarity">
    <text evidence="5">Belongs to the ABC-2 integral membrane protein family.</text>
</comment>
<dbReference type="RefSeq" id="WP_245976042.1">
    <property type="nucleotide sequence ID" value="NZ_QPJD01000005.1"/>
</dbReference>
<evidence type="ECO:0000313" key="8">
    <source>
        <dbReference type="Proteomes" id="UP000252415"/>
    </source>
</evidence>
<dbReference type="AlphaFoldDB" id="A0A368W7A1"/>
<dbReference type="PRINTS" id="PR00164">
    <property type="entry name" value="ABC2TRNSPORT"/>
</dbReference>
<evidence type="ECO:0000259" key="6">
    <source>
        <dbReference type="PROSITE" id="PS51012"/>
    </source>
</evidence>
<dbReference type="InterPro" id="IPR047817">
    <property type="entry name" value="ABC2_TM_bact-type"/>
</dbReference>
<feature type="transmembrane region" description="Helical" evidence="5">
    <location>
        <begin position="216"/>
        <end position="246"/>
    </location>
</feature>
<evidence type="ECO:0000256" key="5">
    <source>
        <dbReference type="RuleBase" id="RU361157"/>
    </source>
</evidence>
<evidence type="ECO:0000256" key="1">
    <source>
        <dbReference type="ARBA" id="ARBA00004141"/>
    </source>
</evidence>
<keyword evidence="5" id="KW-0813">Transport</keyword>
<dbReference type="Pfam" id="PF12698">
    <property type="entry name" value="ABC2_membrane_3"/>
    <property type="match status" value="1"/>
</dbReference>
<keyword evidence="2 5" id="KW-0812">Transmembrane</keyword>
<protein>
    <recommendedName>
        <fullName evidence="5">Transport permease protein</fullName>
    </recommendedName>
</protein>
<feature type="transmembrane region" description="Helical" evidence="5">
    <location>
        <begin position="285"/>
        <end position="304"/>
    </location>
</feature>
<dbReference type="InterPro" id="IPR000412">
    <property type="entry name" value="ABC_2_transport"/>
</dbReference>
<accession>A0A368W7A1</accession>
<keyword evidence="3 5" id="KW-1133">Transmembrane helix</keyword>
<dbReference type="PANTHER" id="PTHR43027:SF1">
    <property type="entry name" value="DOXORUBICIN RESISTANCE ABC TRANSPORTER PERMEASE PROTEIN DRRC-RELATED"/>
    <property type="match status" value="1"/>
</dbReference>
<sequence length="373" mass="40899">MNSSKQFFKMFTAQIKMMCREKQVWFWNIFFPVILMVLFMIIFGGGSGDSFKAKIAVADPQPNTTSGMLLEQLRQIPVFEFKEELPVSKEQGTEWVEKQDIDALIVLPASEDAATMQLIVNKEDEKGAAAQAISGILDKFIQQANLAAVGATPTFSMTMDSVSSGADDLSYEDFLLTGMIGLSVAQGGLFGMVDLVEMRRRGLMKRLRMTPAKMGLYGLAGMLVRLMLGIIQIVILSLIGVFGFGASLHVNVFSLVIAFFAGGLVFNAMGYLFSSFSKTIEAYMGMANIASMLMMFLSGVFFPLETLPEWLQPVTQILPLTYFVDGMRDGLIYASGVSSVSFWIGMGIMLLWGVVSFLVGSQVYKAKSIASAR</sequence>
<evidence type="ECO:0000256" key="2">
    <source>
        <dbReference type="ARBA" id="ARBA00022692"/>
    </source>
</evidence>
<gene>
    <name evidence="7" type="ORF">DFP97_105237</name>
</gene>
<dbReference type="EMBL" id="QPJD01000005">
    <property type="protein sequence ID" value="RCW49052.1"/>
    <property type="molecule type" value="Genomic_DNA"/>
</dbReference>
<feature type="transmembrane region" description="Helical" evidence="5">
    <location>
        <begin position="252"/>
        <end position="273"/>
    </location>
</feature>
<evidence type="ECO:0000256" key="4">
    <source>
        <dbReference type="ARBA" id="ARBA00023136"/>
    </source>
</evidence>
<comment type="caution">
    <text evidence="7">The sequence shown here is derived from an EMBL/GenBank/DDBJ whole genome shotgun (WGS) entry which is preliminary data.</text>
</comment>
<reference evidence="7 8" key="1">
    <citation type="submission" date="2018-07" db="EMBL/GenBank/DDBJ databases">
        <title>Genomic Encyclopedia of Type Strains, Phase III (KMG-III): the genomes of soil and plant-associated and newly described type strains.</title>
        <authorList>
            <person name="Whitman W."/>
        </authorList>
    </citation>
    <scope>NUCLEOTIDE SEQUENCE [LARGE SCALE GENOMIC DNA]</scope>
    <source>
        <strain evidence="7 8">CECT 7506</strain>
    </source>
</reference>
<keyword evidence="4 5" id="KW-0472">Membrane</keyword>